<evidence type="ECO:0008006" key="3">
    <source>
        <dbReference type="Google" id="ProtNLM"/>
    </source>
</evidence>
<dbReference type="AlphaFoldDB" id="A0A4C1XUV5"/>
<reference evidence="1 2" key="1">
    <citation type="journal article" date="2019" name="Commun. Biol.">
        <title>The bagworm genome reveals a unique fibroin gene that provides high tensile strength.</title>
        <authorList>
            <person name="Kono N."/>
            <person name="Nakamura H."/>
            <person name="Ohtoshi R."/>
            <person name="Tomita M."/>
            <person name="Numata K."/>
            <person name="Arakawa K."/>
        </authorList>
    </citation>
    <scope>NUCLEOTIDE SEQUENCE [LARGE SCALE GENOMIC DNA]</scope>
</reference>
<gene>
    <name evidence="1" type="ORF">EVAR_47497_1</name>
</gene>
<dbReference type="EMBL" id="BGZK01000945">
    <property type="protein sequence ID" value="GBP65997.1"/>
    <property type="molecule type" value="Genomic_DNA"/>
</dbReference>
<organism evidence="1 2">
    <name type="scientific">Eumeta variegata</name>
    <name type="common">Bagworm moth</name>
    <name type="synonym">Eumeta japonica</name>
    <dbReference type="NCBI Taxonomy" id="151549"/>
    <lineage>
        <taxon>Eukaryota</taxon>
        <taxon>Metazoa</taxon>
        <taxon>Ecdysozoa</taxon>
        <taxon>Arthropoda</taxon>
        <taxon>Hexapoda</taxon>
        <taxon>Insecta</taxon>
        <taxon>Pterygota</taxon>
        <taxon>Neoptera</taxon>
        <taxon>Endopterygota</taxon>
        <taxon>Lepidoptera</taxon>
        <taxon>Glossata</taxon>
        <taxon>Ditrysia</taxon>
        <taxon>Tineoidea</taxon>
        <taxon>Psychidae</taxon>
        <taxon>Oiketicinae</taxon>
        <taxon>Eumeta</taxon>
    </lineage>
</organism>
<sequence>MEGNNSVIKLEEAGNWNIWKFQTMVLLQSQSNLSIIEGKEVKPKNADERAKWECRDAKAQMLIVIRMTENVMLHLNSCETLSKIWRKLLSVYEQKSETSIDIM</sequence>
<evidence type="ECO:0000313" key="1">
    <source>
        <dbReference type="EMBL" id="GBP65997.1"/>
    </source>
</evidence>
<proteinExistence type="predicted"/>
<evidence type="ECO:0000313" key="2">
    <source>
        <dbReference type="Proteomes" id="UP000299102"/>
    </source>
</evidence>
<comment type="caution">
    <text evidence="1">The sequence shown here is derived from an EMBL/GenBank/DDBJ whole genome shotgun (WGS) entry which is preliminary data.</text>
</comment>
<keyword evidence="2" id="KW-1185">Reference proteome</keyword>
<dbReference type="Pfam" id="PF14223">
    <property type="entry name" value="Retrotran_gag_2"/>
    <property type="match status" value="1"/>
</dbReference>
<dbReference type="Proteomes" id="UP000299102">
    <property type="component" value="Unassembled WGS sequence"/>
</dbReference>
<protein>
    <recommendedName>
        <fullName evidence="3">Retrovirus-related Pol polyprotein from transposon TNT 1-94</fullName>
    </recommendedName>
</protein>
<name>A0A4C1XUV5_EUMVA</name>
<accession>A0A4C1XUV5</accession>
<dbReference type="OrthoDB" id="97058at2759"/>